<evidence type="ECO:0000313" key="4">
    <source>
        <dbReference type="Proteomes" id="UP000634667"/>
    </source>
</evidence>
<proteinExistence type="predicted"/>
<dbReference type="PANTHER" id="PTHR30590:SF2">
    <property type="entry name" value="INNER MEMBRANE PROTEIN"/>
    <property type="match status" value="1"/>
</dbReference>
<feature type="transmembrane region" description="Helical" evidence="1">
    <location>
        <begin position="332"/>
        <end position="352"/>
    </location>
</feature>
<evidence type="ECO:0000259" key="2">
    <source>
        <dbReference type="Pfam" id="PF04235"/>
    </source>
</evidence>
<name>A0ABQ2WMS4_9ALTE</name>
<dbReference type="Proteomes" id="UP000634667">
    <property type="component" value="Unassembled WGS sequence"/>
</dbReference>
<feature type="transmembrane region" description="Helical" evidence="1">
    <location>
        <begin position="57"/>
        <end position="78"/>
    </location>
</feature>
<feature type="transmembrane region" description="Helical" evidence="1">
    <location>
        <begin position="232"/>
        <end position="251"/>
    </location>
</feature>
<feature type="transmembrane region" description="Helical" evidence="1">
    <location>
        <begin position="90"/>
        <end position="106"/>
    </location>
</feature>
<dbReference type="InterPro" id="IPR052529">
    <property type="entry name" value="Bact_Transport_Assoc"/>
</dbReference>
<comment type="caution">
    <text evidence="3">The sequence shown here is derived from an EMBL/GenBank/DDBJ whole genome shotgun (WGS) entry which is preliminary data.</text>
</comment>
<dbReference type="Pfam" id="PF04235">
    <property type="entry name" value="DUF418"/>
    <property type="match status" value="1"/>
</dbReference>
<dbReference type="PANTHER" id="PTHR30590">
    <property type="entry name" value="INNER MEMBRANE PROTEIN"/>
    <property type="match status" value="1"/>
</dbReference>
<keyword evidence="4" id="KW-1185">Reference proteome</keyword>
<feature type="transmembrane region" description="Helical" evidence="1">
    <location>
        <begin position="112"/>
        <end position="130"/>
    </location>
</feature>
<keyword evidence="1" id="KW-0472">Membrane</keyword>
<feature type="transmembrane region" description="Helical" evidence="1">
    <location>
        <begin position="191"/>
        <end position="220"/>
    </location>
</feature>
<gene>
    <name evidence="3" type="ORF">GCM10008111_16900</name>
</gene>
<reference evidence="4" key="1">
    <citation type="journal article" date="2019" name="Int. J. Syst. Evol. Microbiol.">
        <title>The Global Catalogue of Microorganisms (GCM) 10K type strain sequencing project: providing services to taxonomists for standard genome sequencing and annotation.</title>
        <authorList>
            <consortium name="The Broad Institute Genomics Platform"/>
            <consortium name="The Broad Institute Genome Sequencing Center for Infectious Disease"/>
            <person name="Wu L."/>
            <person name="Ma J."/>
        </authorList>
    </citation>
    <scope>NUCLEOTIDE SEQUENCE [LARGE SCALE GENOMIC DNA]</scope>
    <source>
        <strain evidence="4">KCTC 23723</strain>
    </source>
</reference>
<evidence type="ECO:0000256" key="1">
    <source>
        <dbReference type="SAM" id="Phobius"/>
    </source>
</evidence>
<keyword evidence="1" id="KW-0812">Transmembrane</keyword>
<feature type="transmembrane region" description="Helical" evidence="1">
    <location>
        <begin position="295"/>
        <end position="320"/>
    </location>
</feature>
<organism evidence="3 4">
    <name type="scientific">Alishewanella tabrizica</name>
    <dbReference type="NCBI Taxonomy" id="671278"/>
    <lineage>
        <taxon>Bacteria</taxon>
        <taxon>Pseudomonadati</taxon>
        <taxon>Pseudomonadota</taxon>
        <taxon>Gammaproteobacteria</taxon>
        <taxon>Alteromonadales</taxon>
        <taxon>Alteromonadaceae</taxon>
        <taxon>Alishewanella</taxon>
    </lineage>
</organism>
<feature type="domain" description="DUF418" evidence="2">
    <location>
        <begin position="238"/>
        <end position="369"/>
    </location>
</feature>
<feature type="transmembrane region" description="Helical" evidence="1">
    <location>
        <begin position="137"/>
        <end position="158"/>
    </location>
</feature>
<dbReference type="RefSeq" id="WP_189482468.1">
    <property type="nucleotide sequence ID" value="NZ_BMYR01000006.1"/>
</dbReference>
<evidence type="ECO:0000313" key="3">
    <source>
        <dbReference type="EMBL" id="GGW61348.1"/>
    </source>
</evidence>
<sequence>MQRMQQLDMIRGLAVLALLLMNIFAFAFPPDYAHSLQWTEIAPSSTDTLLYNIQTLFIKGRFVSLFSILFGVGLYLIAEKYGEAYLKRRLNWLLFFGLVHGWLIWFGDILLWYALTGLFVLYQGYFHLAIAALWRKVILFFAISMIFPTIVSLTYLFVDGATAVELANAETVTKQIELWTGPFWPQVQENLALSLIMFGAFITFMLWYSTALMLLGIALYKTDWFAIGFSTKHTAGLFATALMLSGSVVWLDNHSGYILGLAGILPWAYVAEVMMALSFASLLIKFRHSPWLQQWLAPCGRLALTLYLSQTLVMVLLFRVVKTEWFATLDRLQLLSIAIIMIGAQLLFSQLYTRYFQQGPMEWLWRRLSKRPEPDQAKGLHTNQ</sequence>
<dbReference type="InterPro" id="IPR007349">
    <property type="entry name" value="DUF418"/>
</dbReference>
<dbReference type="EMBL" id="BMYR01000006">
    <property type="protein sequence ID" value="GGW61348.1"/>
    <property type="molecule type" value="Genomic_DNA"/>
</dbReference>
<protein>
    <submittedName>
        <fullName evidence="3">DUF418 domain-containing protein</fullName>
    </submittedName>
</protein>
<accession>A0ABQ2WMS4</accession>
<keyword evidence="1" id="KW-1133">Transmembrane helix</keyword>
<feature type="transmembrane region" description="Helical" evidence="1">
    <location>
        <begin position="257"/>
        <end position="283"/>
    </location>
</feature>